<evidence type="ECO:0000313" key="2">
    <source>
        <dbReference type="EMBL" id="GIT97028.1"/>
    </source>
</evidence>
<organism evidence="2 3">
    <name type="scientific">Jannaschia pagri</name>
    <dbReference type="NCBI Taxonomy" id="2829797"/>
    <lineage>
        <taxon>Bacteria</taxon>
        <taxon>Pseudomonadati</taxon>
        <taxon>Pseudomonadota</taxon>
        <taxon>Alphaproteobacteria</taxon>
        <taxon>Rhodobacterales</taxon>
        <taxon>Roseobacteraceae</taxon>
        <taxon>Jannaschia</taxon>
    </lineage>
</organism>
<evidence type="ECO:0008006" key="4">
    <source>
        <dbReference type="Google" id="ProtNLM"/>
    </source>
</evidence>
<accession>A0ABQ4NRJ0</accession>
<dbReference type="RefSeq" id="WP_220750513.1">
    <property type="nucleotide sequence ID" value="NZ_BPFH01000010.1"/>
</dbReference>
<evidence type="ECO:0000313" key="3">
    <source>
        <dbReference type="Proteomes" id="UP000786693"/>
    </source>
</evidence>
<gene>
    <name evidence="2" type="ORF">JANAI62_36510</name>
</gene>
<feature type="chain" id="PRO_5047204591" description="Nickel transport protein" evidence="1">
    <location>
        <begin position="20"/>
        <end position="112"/>
    </location>
</feature>
<comment type="caution">
    <text evidence="2">The sequence shown here is derived from an EMBL/GenBank/DDBJ whole genome shotgun (WGS) entry which is preliminary data.</text>
</comment>
<sequence>MIRSLILICALALGGPALAHRVTVFASVQAAEAGEVVVVEAKFSTGRVPTQGDVLVEDASGTLLATYPLEDGVARFPLDRTVAAGGLSITVKTDDDHEGYWLLTPADLGGGA</sequence>
<feature type="signal peptide" evidence="1">
    <location>
        <begin position="1"/>
        <end position="19"/>
    </location>
</feature>
<reference evidence="2 3" key="1">
    <citation type="submission" date="2021-05" db="EMBL/GenBank/DDBJ databases">
        <title>Bacteria Genome sequencing.</title>
        <authorList>
            <person name="Takabe Y."/>
            <person name="Nakajima Y."/>
            <person name="Suzuki S."/>
            <person name="Shiozaki T."/>
        </authorList>
    </citation>
    <scope>NUCLEOTIDE SEQUENCE [LARGE SCALE GENOMIC DNA]</scope>
    <source>
        <strain evidence="2 3">AI_62</strain>
    </source>
</reference>
<proteinExistence type="predicted"/>
<keyword evidence="1" id="KW-0732">Signal</keyword>
<protein>
    <recommendedName>
        <fullName evidence="4">Nickel transport protein</fullName>
    </recommendedName>
</protein>
<evidence type="ECO:0000256" key="1">
    <source>
        <dbReference type="SAM" id="SignalP"/>
    </source>
</evidence>
<name>A0ABQ4NRJ0_9RHOB</name>
<dbReference type="Proteomes" id="UP000786693">
    <property type="component" value="Unassembled WGS sequence"/>
</dbReference>
<keyword evidence="3" id="KW-1185">Reference proteome</keyword>
<dbReference type="EMBL" id="BPFH01000010">
    <property type="protein sequence ID" value="GIT97028.1"/>
    <property type="molecule type" value="Genomic_DNA"/>
</dbReference>